<feature type="transmembrane region" description="Helical" evidence="2">
    <location>
        <begin position="43"/>
        <end position="66"/>
    </location>
</feature>
<dbReference type="PRINTS" id="PR01217">
    <property type="entry name" value="PRICHEXTENSN"/>
</dbReference>
<keyword evidence="4" id="KW-1185">Reference proteome</keyword>
<protein>
    <submittedName>
        <fullName evidence="3">Uncharacterized protein</fullName>
    </submittedName>
</protein>
<sequence>MAGSVAGVEPVDPVPGWSVPPKPASPHSALPPHPEGRPNRTRIVLLAGVVAVVLLGIVGVTTALVVRPDSEPTQLRAESVPSDEASTPGTPGAESDPGQAAAGQPPHPSTESSSTAGASPSTGSSAAAPAPSTGPAAPAPAPTSQAPTPKAPAPKPPTSKAPAPKPPASKKPTTKPPAPKPPAPKAPEINKAVAKSGTRGAGPCSTKLAAGYGCLQTYGDVWWVYDTKADSHSAVVFWEVGSGTAKRTGQCANSMGNGKIGVCNKNYAEGTKGRAKVCIMDWDTKQVHQCTAYFSFKTG</sequence>
<dbReference type="Proteomes" id="UP001501676">
    <property type="component" value="Unassembled WGS sequence"/>
</dbReference>
<reference evidence="4" key="1">
    <citation type="journal article" date="2019" name="Int. J. Syst. Evol. Microbiol.">
        <title>The Global Catalogue of Microorganisms (GCM) 10K type strain sequencing project: providing services to taxonomists for standard genome sequencing and annotation.</title>
        <authorList>
            <consortium name="The Broad Institute Genomics Platform"/>
            <consortium name="The Broad Institute Genome Sequencing Center for Infectious Disease"/>
            <person name="Wu L."/>
            <person name="Ma J."/>
        </authorList>
    </citation>
    <scope>NUCLEOTIDE SEQUENCE [LARGE SCALE GENOMIC DNA]</scope>
    <source>
        <strain evidence="4">JCM 9458</strain>
    </source>
</reference>
<keyword evidence="2" id="KW-0472">Membrane</keyword>
<evidence type="ECO:0000256" key="2">
    <source>
        <dbReference type="SAM" id="Phobius"/>
    </source>
</evidence>
<keyword evidence="2" id="KW-1133">Transmembrane helix</keyword>
<evidence type="ECO:0000313" key="4">
    <source>
        <dbReference type="Proteomes" id="UP001501676"/>
    </source>
</evidence>
<evidence type="ECO:0000256" key="1">
    <source>
        <dbReference type="SAM" id="MobiDB-lite"/>
    </source>
</evidence>
<feature type="region of interest" description="Disordered" evidence="1">
    <location>
        <begin position="1"/>
        <end position="36"/>
    </location>
</feature>
<gene>
    <name evidence="3" type="ORF">GCM10020369_52110</name>
</gene>
<proteinExistence type="predicted"/>
<feature type="compositionally biased region" description="Pro residues" evidence="1">
    <location>
        <begin position="149"/>
        <end position="185"/>
    </location>
</feature>
<feature type="region of interest" description="Disordered" evidence="1">
    <location>
        <begin position="71"/>
        <end position="188"/>
    </location>
</feature>
<feature type="compositionally biased region" description="Pro residues" evidence="1">
    <location>
        <begin position="18"/>
        <end position="33"/>
    </location>
</feature>
<feature type="compositionally biased region" description="Low complexity" evidence="1">
    <location>
        <begin position="97"/>
        <end position="148"/>
    </location>
</feature>
<organism evidence="3 4">
    <name type="scientific">Cryptosporangium minutisporangium</name>
    <dbReference type="NCBI Taxonomy" id="113569"/>
    <lineage>
        <taxon>Bacteria</taxon>
        <taxon>Bacillati</taxon>
        <taxon>Actinomycetota</taxon>
        <taxon>Actinomycetes</taxon>
        <taxon>Cryptosporangiales</taxon>
        <taxon>Cryptosporangiaceae</taxon>
        <taxon>Cryptosporangium</taxon>
    </lineage>
</organism>
<keyword evidence="2" id="KW-0812">Transmembrane</keyword>
<comment type="caution">
    <text evidence="3">The sequence shown here is derived from an EMBL/GenBank/DDBJ whole genome shotgun (WGS) entry which is preliminary data.</text>
</comment>
<accession>A0ABP6T376</accession>
<evidence type="ECO:0000313" key="3">
    <source>
        <dbReference type="EMBL" id="GAA3392017.1"/>
    </source>
</evidence>
<name>A0ABP6T376_9ACTN</name>
<dbReference type="EMBL" id="BAAAYN010000035">
    <property type="protein sequence ID" value="GAA3392017.1"/>
    <property type="molecule type" value="Genomic_DNA"/>
</dbReference>